<accession>A0A2P2IV47</accession>
<reference evidence="1" key="1">
    <citation type="submission" date="2018-02" db="EMBL/GenBank/DDBJ databases">
        <title>Rhizophora mucronata_Transcriptome.</title>
        <authorList>
            <person name="Meera S.P."/>
            <person name="Sreeshan A."/>
            <person name="Augustine A."/>
        </authorList>
    </citation>
    <scope>NUCLEOTIDE SEQUENCE</scope>
    <source>
        <tissue evidence="1">Leaf</tissue>
    </source>
</reference>
<protein>
    <submittedName>
        <fullName evidence="1">Uncharacterized protein</fullName>
    </submittedName>
</protein>
<sequence length="28" mass="3053">MAREPGSDPTFDRDVEVVKEVAAMDGCK</sequence>
<name>A0A2P2IV47_RHIMU</name>
<evidence type="ECO:0000313" key="1">
    <source>
        <dbReference type="EMBL" id="MBW85099.1"/>
    </source>
</evidence>
<proteinExistence type="predicted"/>
<dbReference type="AlphaFoldDB" id="A0A2P2IV47"/>
<dbReference type="EMBL" id="GGEC01004616">
    <property type="protein sequence ID" value="MBW85099.1"/>
    <property type="molecule type" value="Transcribed_RNA"/>
</dbReference>
<organism evidence="1">
    <name type="scientific">Rhizophora mucronata</name>
    <name type="common">Asiatic mangrove</name>
    <dbReference type="NCBI Taxonomy" id="61149"/>
    <lineage>
        <taxon>Eukaryota</taxon>
        <taxon>Viridiplantae</taxon>
        <taxon>Streptophyta</taxon>
        <taxon>Embryophyta</taxon>
        <taxon>Tracheophyta</taxon>
        <taxon>Spermatophyta</taxon>
        <taxon>Magnoliopsida</taxon>
        <taxon>eudicotyledons</taxon>
        <taxon>Gunneridae</taxon>
        <taxon>Pentapetalae</taxon>
        <taxon>rosids</taxon>
        <taxon>fabids</taxon>
        <taxon>Malpighiales</taxon>
        <taxon>Rhizophoraceae</taxon>
        <taxon>Rhizophora</taxon>
    </lineage>
</organism>